<reference evidence="8 9" key="1">
    <citation type="journal article" date="2017" name="Genome Med.">
        <title>A novel Ruminococcus gnavus clade enriched in inflammatory bowel disease patients.</title>
        <authorList>
            <person name="Hall A.B."/>
            <person name="Yassour M."/>
            <person name="Sauk J."/>
            <person name="Garner A."/>
            <person name="Jiang X."/>
            <person name="Arthur T."/>
            <person name="Lagoudas G.K."/>
            <person name="Vatanen T."/>
            <person name="Fornelos N."/>
            <person name="Wilson R."/>
            <person name="Bertha M."/>
            <person name="Cohen M."/>
            <person name="Garber J."/>
            <person name="Khalili H."/>
            <person name="Gevers D."/>
            <person name="Ananthakrishnan A.N."/>
            <person name="Kugathasan S."/>
            <person name="Lander E.S."/>
            <person name="Blainey P."/>
            <person name="Vlamakis H."/>
            <person name="Xavier R.J."/>
            <person name="Huttenhower C."/>
        </authorList>
    </citation>
    <scope>NUCLEOTIDE SEQUENCE [LARGE SCALE GENOMIC DNA]</scope>
    <source>
        <strain evidence="8 9">RJX1118</strain>
    </source>
</reference>
<proteinExistence type="inferred from homology"/>
<dbReference type="Pfam" id="PF04545">
    <property type="entry name" value="Sigma70_r4"/>
    <property type="match status" value="1"/>
</dbReference>
<dbReference type="AlphaFoldDB" id="A0A2N5NN53"/>
<comment type="function">
    <text evidence="5">Sigma factors are initiation factors that promote the attachment of RNA polymerase to specific initiation sites and are then released.</text>
</comment>
<keyword evidence="4 5" id="KW-0804">Transcription</keyword>
<dbReference type="SUPFAM" id="SSF88946">
    <property type="entry name" value="Sigma2 domain of RNA polymerase sigma factors"/>
    <property type="match status" value="1"/>
</dbReference>
<evidence type="ECO:0000256" key="4">
    <source>
        <dbReference type="ARBA" id="ARBA00023163"/>
    </source>
</evidence>
<dbReference type="GO" id="GO:0003677">
    <property type="term" value="F:DNA binding"/>
    <property type="evidence" value="ECO:0007669"/>
    <property type="project" value="UniProtKB-KW"/>
</dbReference>
<keyword evidence="2 5" id="KW-0731">Sigma factor</keyword>
<dbReference type="InterPro" id="IPR013324">
    <property type="entry name" value="RNA_pol_sigma_r3/r4-like"/>
</dbReference>
<dbReference type="PIRSF" id="PIRSF000770">
    <property type="entry name" value="RNA_pol_sigma-SigE/K"/>
    <property type="match status" value="1"/>
</dbReference>
<dbReference type="Gene3D" id="1.20.120.1810">
    <property type="match status" value="1"/>
</dbReference>
<dbReference type="CDD" id="cd06171">
    <property type="entry name" value="Sigma70_r4"/>
    <property type="match status" value="1"/>
</dbReference>
<dbReference type="InterPro" id="IPR009042">
    <property type="entry name" value="RNA_pol_sigma70_r1_2"/>
</dbReference>
<dbReference type="RefSeq" id="WP_101879003.1">
    <property type="nucleotide sequence ID" value="NZ_NIHM01000001.1"/>
</dbReference>
<dbReference type="Pfam" id="PF04542">
    <property type="entry name" value="Sigma70_r2"/>
    <property type="match status" value="1"/>
</dbReference>
<keyword evidence="1 5" id="KW-0805">Transcription regulation</keyword>
<dbReference type="PROSITE" id="PS00716">
    <property type="entry name" value="SIGMA70_2"/>
    <property type="match status" value="1"/>
</dbReference>
<sequence length="297" mass="33917">MSKEIEKELLEEELDLGAETEDLVPDSVDMTEPLKIYLKEIGRIPLLTAEEELELGRQIAEGDIEARRKMEEANLRLVVAVAKHYAGKGMQFMDLIQEGNIGLMRAVEKFDYTKGSKFSTYAVWWIKEAILRALDSQSREIRVPVRVAQNMNKISKTERKMEQTLGREVAAEEIAKELHMTTEEVERMQSYIKNPVSLETPVGDEEDSSLEDFIEDTQEPTPEEAVAALVQKEEVQEMLSTLTEKEQKILRLRYGLEDGNVHTLEETGQILGVTRERIRQLESRALEKLRKSAGPRA</sequence>
<dbReference type="NCBIfam" id="TIGR02937">
    <property type="entry name" value="sigma70-ECF"/>
    <property type="match status" value="1"/>
</dbReference>
<dbReference type="InterPro" id="IPR036388">
    <property type="entry name" value="WH-like_DNA-bd_sf"/>
</dbReference>
<keyword evidence="3 5" id="KW-0238">DNA-binding</keyword>
<dbReference type="SUPFAM" id="SSF88659">
    <property type="entry name" value="Sigma3 and sigma4 domains of RNA polymerase sigma factors"/>
    <property type="match status" value="2"/>
</dbReference>
<dbReference type="PANTHER" id="PTHR30603:SF47">
    <property type="entry name" value="RNA POLYMERASE SIGMA FACTOR SIGD, CHLOROPLASTIC"/>
    <property type="match status" value="1"/>
</dbReference>
<evidence type="ECO:0000256" key="1">
    <source>
        <dbReference type="ARBA" id="ARBA00023015"/>
    </source>
</evidence>
<dbReference type="InterPro" id="IPR000943">
    <property type="entry name" value="RNA_pol_sigma70"/>
</dbReference>
<dbReference type="PRINTS" id="PR00046">
    <property type="entry name" value="SIGMA70FCT"/>
</dbReference>
<dbReference type="GO" id="GO:0016987">
    <property type="term" value="F:sigma factor activity"/>
    <property type="evidence" value="ECO:0007669"/>
    <property type="project" value="UniProtKB-KW"/>
</dbReference>
<dbReference type="Pfam" id="PF04539">
    <property type="entry name" value="Sigma70_r3"/>
    <property type="match status" value="1"/>
</dbReference>
<organism evidence="8 9">
    <name type="scientific">Mediterraneibacter gnavus</name>
    <name type="common">Ruminococcus gnavus</name>
    <dbReference type="NCBI Taxonomy" id="33038"/>
    <lineage>
        <taxon>Bacteria</taxon>
        <taxon>Bacillati</taxon>
        <taxon>Bacillota</taxon>
        <taxon>Clostridia</taxon>
        <taxon>Lachnospirales</taxon>
        <taxon>Lachnospiraceae</taxon>
        <taxon>Mediterraneibacter</taxon>
    </lineage>
</organism>
<evidence type="ECO:0000256" key="5">
    <source>
        <dbReference type="RuleBase" id="RU362124"/>
    </source>
</evidence>
<evidence type="ECO:0000313" key="8">
    <source>
        <dbReference type="EMBL" id="PLT58290.1"/>
    </source>
</evidence>
<dbReference type="Gene3D" id="1.10.601.10">
    <property type="entry name" value="RNA Polymerase Primary Sigma Factor"/>
    <property type="match status" value="1"/>
</dbReference>
<dbReference type="EMBL" id="NIHM01000001">
    <property type="protein sequence ID" value="PLT58290.1"/>
    <property type="molecule type" value="Genomic_DNA"/>
</dbReference>
<dbReference type="PROSITE" id="PS00715">
    <property type="entry name" value="SIGMA70_1"/>
    <property type="match status" value="1"/>
</dbReference>
<comment type="caution">
    <text evidence="8">The sequence shown here is derived from an EMBL/GenBank/DDBJ whole genome shotgun (WGS) entry which is preliminary data.</text>
</comment>
<gene>
    <name evidence="8" type="ORF">CDL18_01575</name>
</gene>
<dbReference type="InterPro" id="IPR007624">
    <property type="entry name" value="RNA_pol_sigma70_r3"/>
</dbReference>
<comment type="similarity">
    <text evidence="5">Belongs to the sigma-70 factor family.</text>
</comment>
<feature type="domain" description="RNA polymerase sigma-70" evidence="6">
    <location>
        <begin position="94"/>
        <end position="107"/>
    </location>
</feature>
<dbReference type="InterPro" id="IPR007630">
    <property type="entry name" value="RNA_pol_sigma70_r4"/>
</dbReference>
<dbReference type="GO" id="GO:0006352">
    <property type="term" value="P:DNA-templated transcription initiation"/>
    <property type="evidence" value="ECO:0007669"/>
    <property type="project" value="InterPro"/>
</dbReference>
<accession>A0A2N5NN53</accession>
<protein>
    <recommendedName>
        <fullName evidence="5">RNA polymerase sigma factor</fullName>
    </recommendedName>
</protein>
<dbReference type="PANTHER" id="PTHR30603">
    <property type="entry name" value="RNA POLYMERASE SIGMA FACTOR RPO"/>
    <property type="match status" value="1"/>
</dbReference>
<dbReference type="InterPro" id="IPR007627">
    <property type="entry name" value="RNA_pol_sigma70_r2"/>
</dbReference>
<evidence type="ECO:0000313" key="9">
    <source>
        <dbReference type="Proteomes" id="UP000234849"/>
    </source>
</evidence>
<dbReference type="InterPro" id="IPR050239">
    <property type="entry name" value="Sigma-70_RNA_pol_init_factors"/>
</dbReference>
<feature type="domain" description="RNA polymerase sigma-70" evidence="7">
    <location>
        <begin position="263"/>
        <end position="289"/>
    </location>
</feature>
<evidence type="ECO:0000259" key="7">
    <source>
        <dbReference type="PROSITE" id="PS00716"/>
    </source>
</evidence>
<evidence type="ECO:0000259" key="6">
    <source>
        <dbReference type="PROSITE" id="PS00715"/>
    </source>
</evidence>
<dbReference type="InterPro" id="IPR014284">
    <property type="entry name" value="RNA_pol_sigma-70_dom"/>
</dbReference>
<dbReference type="Proteomes" id="UP000234849">
    <property type="component" value="Unassembled WGS sequence"/>
</dbReference>
<evidence type="ECO:0000256" key="3">
    <source>
        <dbReference type="ARBA" id="ARBA00023125"/>
    </source>
</evidence>
<dbReference type="Pfam" id="PF00140">
    <property type="entry name" value="Sigma70_r1_2"/>
    <property type="match status" value="1"/>
</dbReference>
<dbReference type="Gene3D" id="1.10.10.10">
    <property type="entry name" value="Winged helix-like DNA-binding domain superfamily/Winged helix DNA-binding domain"/>
    <property type="match status" value="2"/>
</dbReference>
<evidence type="ECO:0000256" key="2">
    <source>
        <dbReference type="ARBA" id="ARBA00023082"/>
    </source>
</evidence>
<name>A0A2N5NN53_MEDGN</name>
<dbReference type="InterPro" id="IPR013325">
    <property type="entry name" value="RNA_pol_sigma_r2"/>
</dbReference>